<keyword evidence="1" id="KW-0812">Transmembrane</keyword>
<protein>
    <recommendedName>
        <fullName evidence="2">Methyltransferase FkbM domain-containing protein</fullName>
    </recommendedName>
</protein>
<sequence length="320" mass="37802">MKVKFLPTHYHMKVWTLSLTFFISLIIAIFSGFYSIPKRRLTARWYPSTFAAKIFSGETKINPNTTSILNYILNKHILPPSRKPYNLTSSISYSDDVIHRESRLFEKLGINNGIFVEYRAFDGLQASHTLNLELNASWTGLLIEPSPVLFQQLKNRHRLAWIANVCVSVYYPTMVYISGNQEDLKYSWEDGTQTIYPPLSYRNSLLKIENDDDDEHLYYKVECFPLSSILWAMNITSIDFLTLQLDEHEFRVLEAFPFHTIHIKVVTLRHQSVPPENKDKIKMLMKRKGYECIYQNSKYFLFLHRRYYSHLNIFWNNNND</sequence>
<dbReference type="EMBL" id="CAXLJM020000151">
    <property type="protein sequence ID" value="CAL8143199.1"/>
    <property type="molecule type" value="Genomic_DNA"/>
</dbReference>
<dbReference type="PANTHER" id="PTHR34009:SF2">
    <property type="entry name" value="PROTEIN STAR"/>
    <property type="match status" value="1"/>
</dbReference>
<evidence type="ECO:0000259" key="2">
    <source>
        <dbReference type="Pfam" id="PF05050"/>
    </source>
</evidence>
<organism evidence="3 4">
    <name type="scientific">Orchesella dallaii</name>
    <dbReference type="NCBI Taxonomy" id="48710"/>
    <lineage>
        <taxon>Eukaryota</taxon>
        <taxon>Metazoa</taxon>
        <taxon>Ecdysozoa</taxon>
        <taxon>Arthropoda</taxon>
        <taxon>Hexapoda</taxon>
        <taxon>Collembola</taxon>
        <taxon>Entomobryomorpha</taxon>
        <taxon>Entomobryoidea</taxon>
        <taxon>Orchesellidae</taxon>
        <taxon>Orchesellinae</taxon>
        <taxon>Orchesella</taxon>
    </lineage>
</organism>
<dbReference type="PANTHER" id="PTHR34009">
    <property type="entry name" value="PROTEIN STAR"/>
    <property type="match status" value="1"/>
</dbReference>
<keyword evidence="1" id="KW-0472">Membrane</keyword>
<keyword evidence="4" id="KW-1185">Reference proteome</keyword>
<evidence type="ECO:0000313" key="4">
    <source>
        <dbReference type="Proteomes" id="UP001642540"/>
    </source>
</evidence>
<gene>
    <name evidence="3" type="ORF">ODALV1_LOCUS29344</name>
</gene>
<dbReference type="InterPro" id="IPR006342">
    <property type="entry name" value="FkbM_mtfrase"/>
</dbReference>
<proteinExistence type="predicted"/>
<evidence type="ECO:0000313" key="3">
    <source>
        <dbReference type="EMBL" id="CAL8143199.1"/>
    </source>
</evidence>
<comment type="caution">
    <text evidence="3">The sequence shown here is derived from an EMBL/GenBank/DDBJ whole genome shotgun (WGS) entry which is preliminary data.</text>
</comment>
<reference evidence="3 4" key="1">
    <citation type="submission" date="2024-08" db="EMBL/GenBank/DDBJ databases">
        <authorList>
            <person name="Cucini C."/>
            <person name="Frati F."/>
        </authorList>
    </citation>
    <scope>NUCLEOTIDE SEQUENCE [LARGE SCALE GENOMIC DNA]</scope>
</reference>
<dbReference type="Proteomes" id="UP001642540">
    <property type="component" value="Unassembled WGS sequence"/>
</dbReference>
<name>A0ABP1S3V4_9HEXA</name>
<feature type="transmembrane region" description="Helical" evidence="1">
    <location>
        <begin position="14"/>
        <end position="36"/>
    </location>
</feature>
<accession>A0ABP1S3V4</accession>
<dbReference type="Gene3D" id="3.40.50.150">
    <property type="entry name" value="Vaccinia Virus protein VP39"/>
    <property type="match status" value="1"/>
</dbReference>
<dbReference type="InterPro" id="IPR053202">
    <property type="entry name" value="EGF_Rcpt_Signaling_Reg"/>
</dbReference>
<dbReference type="Pfam" id="PF05050">
    <property type="entry name" value="Methyltransf_21"/>
    <property type="match status" value="1"/>
</dbReference>
<evidence type="ECO:0000256" key="1">
    <source>
        <dbReference type="SAM" id="Phobius"/>
    </source>
</evidence>
<keyword evidence="1" id="KW-1133">Transmembrane helix</keyword>
<feature type="domain" description="Methyltransferase FkbM" evidence="2">
    <location>
        <begin position="135"/>
        <end position="291"/>
    </location>
</feature>
<dbReference type="InterPro" id="IPR029063">
    <property type="entry name" value="SAM-dependent_MTases_sf"/>
</dbReference>